<sequence>MAELAYTNRRVEQHEEDMKKLRLRVEELKRDLAHAGDELENSLNQIRKLQQSLEKETEAKDNLQVQFKDLQSRLQEQRKVSSVPDVNQASICCGRDSPERVGENETVDSHIP</sequence>
<dbReference type="SUPFAM" id="SSF57997">
    <property type="entry name" value="Tropomyosin"/>
    <property type="match status" value="1"/>
</dbReference>
<dbReference type="Proteomes" id="UP000515159">
    <property type="component" value="Chromosome 2"/>
</dbReference>
<dbReference type="RefSeq" id="XP_033785477.1">
    <property type="nucleotide sequence ID" value="XM_033929586.1"/>
</dbReference>
<evidence type="ECO:0000256" key="2">
    <source>
        <dbReference type="SAM" id="MobiDB-lite"/>
    </source>
</evidence>
<proteinExistence type="predicted"/>
<organism evidence="3 4">
    <name type="scientific">Geotrypetes seraphini</name>
    <name type="common">Gaboon caecilian</name>
    <name type="synonym">Caecilia seraphini</name>
    <dbReference type="NCBI Taxonomy" id="260995"/>
    <lineage>
        <taxon>Eukaryota</taxon>
        <taxon>Metazoa</taxon>
        <taxon>Chordata</taxon>
        <taxon>Craniata</taxon>
        <taxon>Vertebrata</taxon>
        <taxon>Euteleostomi</taxon>
        <taxon>Amphibia</taxon>
        <taxon>Gymnophiona</taxon>
        <taxon>Geotrypetes</taxon>
    </lineage>
</organism>
<gene>
    <name evidence="4" type="primary">LOC117353544</name>
</gene>
<evidence type="ECO:0000313" key="3">
    <source>
        <dbReference type="Proteomes" id="UP000515159"/>
    </source>
</evidence>
<evidence type="ECO:0000256" key="1">
    <source>
        <dbReference type="ARBA" id="ARBA00023054"/>
    </source>
</evidence>
<dbReference type="AlphaFoldDB" id="A0A6P8P883"/>
<keyword evidence="1" id="KW-0175">Coiled coil</keyword>
<feature type="region of interest" description="Disordered" evidence="2">
    <location>
        <begin position="78"/>
        <end position="112"/>
    </location>
</feature>
<keyword evidence="3" id="KW-1185">Reference proteome</keyword>
<protein>
    <submittedName>
        <fullName evidence="4">Coiled-coil domain-containing protein 102A-like</fullName>
    </submittedName>
</protein>
<feature type="compositionally biased region" description="Basic and acidic residues" evidence="2">
    <location>
        <begin position="96"/>
        <end position="112"/>
    </location>
</feature>
<dbReference type="PANTHER" id="PTHR46292:SF2">
    <property type="entry name" value="COILED-COIL DOMAIN-CONTAINING PROTEIN 102B"/>
    <property type="match status" value="1"/>
</dbReference>
<dbReference type="KEGG" id="gsh:117353544"/>
<evidence type="ECO:0000313" key="4">
    <source>
        <dbReference type="RefSeq" id="XP_033785477.1"/>
    </source>
</evidence>
<dbReference type="OrthoDB" id="5984396at2759"/>
<dbReference type="PANTHER" id="PTHR46292">
    <property type="entry name" value="COILED-COIL DOMAIN-CONTAINING PROTEIN 102A"/>
    <property type="match status" value="1"/>
</dbReference>
<reference evidence="4" key="1">
    <citation type="submission" date="2025-08" db="UniProtKB">
        <authorList>
            <consortium name="RefSeq"/>
        </authorList>
    </citation>
    <scope>IDENTIFICATION</scope>
</reference>
<dbReference type="InParanoid" id="A0A6P8P883"/>
<dbReference type="GeneID" id="117353544"/>
<name>A0A6P8P883_GEOSA</name>
<accession>A0A6P8P883</accession>